<dbReference type="PANTHER" id="PTHR12189:SF1">
    <property type="entry name" value="MRNA (GUANINE-N(7))-METHYLTRANSFERASE"/>
    <property type="match status" value="1"/>
</dbReference>
<dbReference type="GO" id="GO:0005634">
    <property type="term" value="C:nucleus"/>
    <property type="evidence" value="ECO:0007669"/>
    <property type="project" value="TreeGrafter"/>
</dbReference>
<sequence length="1124" mass="125727">MVGYNKYKSYNSESGDEVYYMAEVVQLLLDRAPYGVLVQLLEREDESTSSSTNLEKKTALVRKSELSPVVASLRLGEIVRIYRIQTKASYKLEAKLAPARIWKEIEDPTNEEEISPTNGMKPLLILDLNGVICDRGTYASRRHDRNSVTRPYALDFLSWCFANFEVAVWSCGKRENMELELFQGRTIVFAWDQTRSTSLWPRCSAVSADKPLFLKEIQHVWKPRKFQPPAITGKKKSETKIIGPDAMSWRRAATQPPPVPAKTPPPPRSFGPQDTILLDNHYEKFERNQVGNNIIITTWTREESSDTALARTGTLVQLLTKYTTVPDAAAFGKEQALEILPDPAPDAYVPGAKLIALAKEAQEDLVCGKKEQKSTSPRFGGNADTEDDTDISRILIERYCASETHQKACPEYTATRYLKTRDSPGPRARPLRRRDLPLITEEGYALTEKTDGERGWFLACERGVFLLRRDLTLAAKLLKKHQFLTRSTTILDGEMLFEDKLFVVFDAVRVLDEDIGADGSNGAPGRLSLAAKKLKIQGTGINVGAWRVAAKRYWTIDDDDLQTIARQVSSAGAFVDESRANQSDGLILTRLDDSDYSGYYASQCFKFKPIITLDIRLVGLSKWFDHNRKIIQAMLSAKKGSNSFTLPAIDAAVAGERGSELIISSVMVPGDKLCLLFDSSGNLVSTKPIAECVYENGNWFLVRLRLDKRLPNSIRTAWAVLESIADRLSVDQVLDAMQSGRVAAHYDKIQRKRKTQTLMDEAMYRLRRLNNLVKALSLETAINFYNSTTHSCLFNLHRAKSYEHESTQQVLETLRAPVTEELRRNFKTKRGRRAVVVELGCGRGGDLGKWKQSIEIDKLVAVDISTESIAEAHSRWKKMVRTGDHEFVQADFAAPGFSVRLREQLLKQKSADFIACHFAMHYAFGTSERLAELLDAISSSLSNGGIFLATIINWTELYAMLESGTSIGDLCSVSASPQSIAAMAKLPLNDAIPHIAGIQYTFSLGDAVEECDEFLIHTPTLQALAKQRGLSLMLAQPFPDFLVEAHTRDPTAFSKLAADMGVRPKNTDNNKDPLSEDQFRVASLYAVLIFRRDTDYKENEISSPSTLTAEAEEWTPASLIKQSS</sequence>
<dbReference type="Gene3D" id="3.40.50.1000">
    <property type="entry name" value="HAD superfamily/HAD-like"/>
    <property type="match status" value="1"/>
</dbReference>
<feature type="region of interest" description="Disordered" evidence="8">
    <location>
        <begin position="1100"/>
        <end position="1124"/>
    </location>
</feature>
<evidence type="ECO:0000256" key="7">
    <source>
        <dbReference type="ARBA" id="ARBA00044712"/>
    </source>
</evidence>
<dbReference type="Pfam" id="PF03919">
    <property type="entry name" value="mRNA_cap_C"/>
    <property type="match status" value="1"/>
</dbReference>
<accession>A0A7S3NJ12</accession>
<evidence type="ECO:0000256" key="5">
    <source>
        <dbReference type="ARBA" id="ARBA00022884"/>
    </source>
</evidence>
<comment type="catalytic activity">
    <reaction evidence="7">
        <text>a 5'-end (5'-triphosphoguanosine)-ribonucleoside in mRNA + S-adenosyl-L-methionine = a 5'-end (N(7)-methyl 5'-triphosphoguanosine)-ribonucleoside in mRNA + S-adenosyl-L-homocysteine</text>
        <dbReference type="Rhea" id="RHEA:67008"/>
        <dbReference type="Rhea" id="RHEA-COMP:17166"/>
        <dbReference type="Rhea" id="RHEA-COMP:17167"/>
        <dbReference type="ChEBI" id="CHEBI:57856"/>
        <dbReference type="ChEBI" id="CHEBI:59789"/>
        <dbReference type="ChEBI" id="CHEBI:156461"/>
        <dbReference type="ChEBI" id="CHEBI:167617"/>
        <dbReference type="EC" id="2.1.1.56"/>
    </reaction>
</comment>
<reference evidence="10" key="1">
    <citation type="submission" date="2021-01" db="EMBL/GenBank/DDBJ databases">
        <authorList>
            <person name="Corre E."/>
            <person name="Pelletier E."/>
            <person name="Niang G."/>
            <person name="Scheremetjew M."/>
            <person name="Finn R."/>
            <person name="Kale V."/>
            <person name="Holt S."/>
            <person name="Cochrane G."/>
            <person name="Meng A."/>
            <person name="Brown T."/>
            <person name="Cohen L."/>
        </authorList>
    </citation>
    <scope>NUCLEOTIDE SEQUENCE</scope>
    <source>
        <strain evidence="10">CCMP1510</strain>
    </source>
</reference>
<keyword evidence="4" id="KW-0949">S-adenosyl-L-methionine</keyword>
<dbReference type="CDD" id="cd02440">
    <property type="entry name" value="AdoMet_MTases"/>
    <property type="match status" value="1"/>
</dbReference>
<evidence type="ECO:0000259" key="9">
    <source>
        <dbReference type="PROSITE" id="PS51562"/>
    </source>
</evidence>
<dbReference type="GO" id="GO:0003723">
    <property type="term" value="F:RNA binding"/>
    <property type="evidence" value="ECO:0007669"/>
    <property type="project" value="UniProtKB-KW"/>
</dbReference>
<dbReference type="GO" id="GO:0004482">
    <property type="term" value="F:mRNA 5'-cap (guanine-N7-)-methyltransferase activity"/>
    <property type="evidence" value="ECO:0007669"/>
    <property type="project" value="UniProtKB-EC"/>
</dbReference>
<keyword evidence="3" id="KW-0808">Transferase</keyword>
<dbReference type="SUPFAM" id="SSF50249">
    <property type="entry name" value="Nucleic acid-binding proteins"/>
    <property type="match status" value="1"/>
</dbReference>
<dbReference type="SUPFAM" id="SSF53335">
    <property type="entry name" value="S-adenosyl-L-methionine-dependent methyltransferases"/>
    <property type="match status" value="1"/>
</dbReference>
<gene>
    <name evidence="10" type="ORF">ALAG00032_LOCUS11787</name>
</gene>
<evidence type="ECO:0000256" key="8">
    <source>
        <dbReference type="SAM" id="MobiDB-lite"/>
    </source>
</evidence>
<dbReference type="Gene3D" id="3.40.50.150">
    <property type="entry name" value="Vaccinia Virus protein VP39"/>
    <property type="match status" value="1"/>
</dbReference>
<keyword evidence="5" id="KW-0694">RNA-binding</keyword>
<dbReference type="SUPFAM" id="SSF56784">
    <property type="entry name" value="HAD-like"/>
    <property type="match status" value="1"/>
</dbReference>
<dbReference type="InterPro" id="IPR029063">
    <property type="entry name" value="SAM-dependent_MTases_sf"/>
</dbReference>
<dbReference type="Pfam" id="PF03291">
    <property type="entry name" value="mRNA_G-N7_MeTrfase"/>
    <property type="match status" value="1"/>
</dbReference>
<name>A0A7S3NJ12_9STRA</name>
<evidence type="ECO:0000256" key="2">
    <source>
        <dbReference type="ARBA" id="ARBA00022603"/>
    </source>
</evidence>
<dbReference type="Gene3D" id="3.30.470.30">
    <property type="entry name" value="DNA ligase/mRNA capping enzyme"/>
    <property type="match status" value="1"/>
</dbReference>
<dbReference type="InterPro" id="IPR012340">
    <property type="entry name" value="NA-bd_OB-fold"/>
</dbReference>
<evidence type="ECO:0000256" key="6">
    <source>
        <dbReference type="ARBA" id="ARBA00023042"/>
    </source>
</evidence>
<dbReference type="InterPro" id="IPR039753">
    <property type="entry name" value="RG7MT1"/>
</dbReference>
<dbReference type="InterPro" id="IPR023214">
    <property type="entry name" value="HAD_sf"/>
</dbReference>
<keyword evidence="2" id="KW-0489">Methyltransferase</keyword>
<dbReference type="EMBL" id="HBIJ01017803">
    <property type="protein sequence ID" value="CAE0371007.1"/>
    <property type="molecule type" value="Transcribed_RNA"/>
</dbReference>
<dbReference type="PROSITE" id="PS51562">
    <property type="entry name" value="RNA_CAP0_MT"/>
    <property type="match status" value="1"/>
</dbReference>
<protein>
    <recommendedName>
        <fullName evidence="1">mRNA (guanine-N(7))-methyltransferase</fullName>
        <ecNumber evidence="1">2.1.1.56</ecNumber>
    </recommendedName>
</protein>
<dbReference type="InterPro" id="IPR036412">
    <property type="entry name" value="HAD-like_sf"/>
</dbReference>
<evidence type="ECO:0000313" key="10">
    <source>
        <dbReference type="EMBL" id="CAE0371007.1"/>
    </source>
</evidence>
<dbReference type="Gene3D" id="2.40.50.140">
    <property type="entry name" value="Nucleic acid-binding proteins"/>
    <property type="match status" value="1"/>
</dbReference>
<evidence type="ECO:0000256" key="4">
    <source>
        <dbReference type="ARBA" id="ARBA00022691"/>
    </source>
</evidence>
<feature type="domain" description="MRNA cap 0 methyltransferase" evidence="9">
    <location>
        <begin position="761"/>
        <end position="1093"/>
    </location>
</feature>
<dbReference type="AlphaFoldDB" id="A0A7S3NJ12"/>
<keyword evidence="6" id="KW-0506">mRNA capping</keyword>
<dbReference type="SUPFAM" id="SSF56091">
    <property type="entry name" value="DNA ligase/mRNA capping enzyme, catalytic domain"/>
    <property type="match status" value="1"/>
</dbReference>
<proteinExistence type="predicted"/>
<dbReference type="InterPro" id="IPR004971">
    <property type="entry name" value="mRNA_G-N7_MeTrfase_dom"/>
</dbReference>
<evidence type="ECO:0000256" key="3">
    <source>
        <dbReference type="ARBA" id="ARBA00022679"/>
    </source>
</evidence>
<keyword evidence="6" id="KW-0507">mRNA processing</keyword>
<dbReference type="PANTHER" id="PTHR12189">
    <property type="entry name" value="MRNA GUANINE-7- METHYLTRANSFERASE"/>
    <property type="match status" value="1"/>
</dbReference>
<dbReference type="InterPro" id="IPR013846">
    <property type="entry name" value="mRNA_cap_enzyme_C"/>
</dbReference>
<evidence type="ECO:0000256" key="1">
    <source>
        <dbReference type="ARBA" id="ARBA00011926"/>
    </source>
</evidence>
<organism evidence="10">
    <name type="scientific">Aureoumbra lagunensis</name>
    <dbReference type="NCBI Taxonomy" id="44058"/>
    <lineage>
        <taxon>Eukaryota</taxon>
        <taxon>Sar</taxon>
        <taxon>Stramenopiles</taxon>
        <taxon>Ochrophyta</taxon>
        <taxon>Pelagophyceae</taxon>
        <taxon>Pelagomonadales</taxon>
        <taxon>Aureoumbra</taxon>
    </lineage>
</organism>
<dbReference type="EC" id="2.1.1.56" evidence="1"/>